<dbReference type="GO" id="GO:0045944">
    <property type="term" value="P:positive regulation of transcription by RNA polymerase II"/>
    <property type="evidence" value="ECO:0007669"/>
    <property type="project" value="TreeGrafter"/>
</dbReference>
<dbReference type="CDD" id="cd23158">
    <property type="entry name" value="Prefoldin_UXT"/>
    <property type="match status" value="1"/>
</dbReference>
<gene>
    <name evidence="2" type="ORF">ECRASSUSDP1_LOCUS19682</name>
</gene>
<dbReference type="InterPro" id="IPR009053">
    <property type="entry name" value="Prefoldin"/>
</dbReference>
<evidence type="ECO:0000313" key="3">
    <source>
        <dbReference type="Proteomes" id="UP001295684"/>
    </source>
</evidence>
<dbReference type="GO" id="GO:0000122">
    <property type="term" value="P:negative regulation of transcription by RNA polymerase II"/>
    <property type="evidence" value="ECO:0007669"/>
    <property type="project" value="InterPro"/>
</dbReference>
<protein>
    <recommendedName>
        <fullName evidence="4">Prefoldin subunit 5</fullName>
    </recommendedName>
</protein>
<evidence type="ECO:0000313" key="2">
    <source>
        <dbReference type="EMBL" id="CAI2378287.1"/>
    </source>
</evidence>
<organism evidence="2 3">
    <name type="scientific">Euplotes crassus</name>
    <dbReference type="NCBI Taxonomy" id="5936"/>
    <lineage>
        <taxon>Eukaryota</taxon>
        <taxon>Sar</taxon>
        <taxon>Alveolata</taxon>
        <taxon>Ciliophora</taxon>
        <taxon>Intramacronucleata</taxon>
        <taxon>Spirotrichea</taxon>
        <taxon>Hypotrichia</taxon>
        <taxon>Euplotida</taxon>
        <taxon>Euplotidae</taxon>
        <taxon>Moneuplotes</taxon>
    </lineage>
</organism>
<dbReference type="InterPro" id="IPR003994">
    <property type="entry name" value="UXT"/>
</dbReference>
<dbReference type="InterPro" id="IPR004127">
    <property type="entry name" value="Prefoldin_subunit_alpha"/>
</dbReference>
<dbReference type="EMBL" id="CAMPGE010019994">
    <property type="protein sequence ID" value="CAI2378287.1"/>
    <property type="molecule type" value="Genomic_DNA"/>
</dbReference>
<dbReference type="SUPFAM" id="SSF46579">
    <property type="entry name" value="Prefoldin"/>
    <property type="match status" value="1"/>
</dbReference>
<evidence type="ECO:0000256" key="1">
    <source>
        <dbReference type="ARBA" id="ARBA00007666"/>
    </source>
</evidence>
<dbReference type="GO" id="GO:0003714">
    <property type="term" value="F:transcription corepressor activity"/>
    <property type="evidence" value="ECO:0007669"/>
    <property type="project" value="InterPro"/>
</dbReference>
<evidence type="ECO:0008006" key="4">
    <source>
        <dbReference type="Google" id="ProtNLM"/>
    </source>
</evidence>
<sequence length="150" mass="17716">MEAKVKKYEDFIANKLDPDLKICGDKLQKIYTQMEQYTTLKNTVEMLEEQKVKNLRTQVDIGCNFYVQAEVPDTETLIVEIGMGIFIELDRKQTLNLCEQKNEIFEKQTNLLKQKISDIKAHKRFVLEAIREIMQLEPEAKKKEPELRFM</sequence>
<dbReference type="PRINTS" id="PR01502">
    <property type="entry name" value="UXTPROTEIN"/>
</dbReference>
<dbReference type="PANTHER" id="PTHR13345:SF9">
    <property type="entry name" value="PROTEIN UXT"/>
    <property type="match status" value="1"/>
</dbReference>
<dbReference type="Gene3D" id="1.10.287.370">
    <property type="match status" value="1"/>
</dbReference>
<reference evidence="2" key="1">
    <citation type="submission" date="2023-07" db="EMBL/GenBank/DDBJ databases">
        <authorList>
            <consortium name="AG Swart"/>
            <person name="Singh M."/>
            <person name="Singh A."/>
            <person name="Seah K."/>
            <person name="Emmerich C."/>
        </authorList>
    </citation>
    <scope>NUCLEOTIDE SEQUENCE</scope>
    <source>
        <strain evidence="2">DP1</strain>
    </source>
</reference>
<comment type="caution">
    <text evidence="2">The sequence shown here is derived from an EMBL/GenBank/DDBJ whole genome shotgun (WGS) entry which is preliminary data.</text>
</comment>
<name>A0AAD1XTK1_EUPCR</name>
<proteinExistence type="inferred from homology"/>
<keyword evidence="3" id="KW-1185">Reference proteome</keyword>
<dbReference type="Pfam" id="PF02996">
    <property type="entry name" value="Prefoldin"/>
    <property type="match status" value="1"/>
</dbReference>
<dbReference type="AlphaFoldDB" id="A0AAD1XTK1"/>
<accession>A0AAD1XTK1</accession>
<dbReference type="GO" id="GO:0016592">
    <property type="term" value="C:mediator complex"/>
    <property type="evidence" value="ECO:0007669"/>
    <property type="project" value="TreeGrafter"/>
</dbReference>
<comment type="similarity">
    <text evidence="1">Belongs to the UXT family.</text>
</comment>
<dbReference type="PANTHER" id="PTHR13345">
    <property type="entry name" value="MEDIATOR OF RNA POLYMERASE II TRANSCRIPTION SUBUNIT 10"/>
    <property type="match status" value="1"/>
</dbReference>
<dbReference type="Proteomes" id="UP001295684">
    <property type="component" value="Unassembled WGS sequence"/>
</dbReference>